<dbReference type="InterPro" id="IPR003731">
    <property type="entry name" value="Di-Nase_FeMo-co_biosynth"/>
</dbReference>
<evidence type="ECO:0000313" key="3">
    <source>
        <dbReference type="Proteomes" id="UP000182379"/>
    </source>
</evidence>
<sequence length="123" mass="13130">MKLAVTYNPENGEIFQHFGRTETFKVYDLTDGKIQKAEVCSTQGQGHGALVGVLQQLGAEAVICGGIGGGAQEGLKKAGIAFYGGCSGQADQAVEDFLADKLQYQEDIRCDHHGEHHEGGCHH</sequence>
<dbReference type="SUPFAM" id="SSF53146">
    <property type="entry name" value="Nitrogenase accessory factor-like"/>
    <property type="match status" value="1"/>
</dbReference>
<dbReference type="PANTHER" id="PTHR42983:SF1">
    <property type="entry name" value="IRON-MOLYBDENUM PROTEIN"/>
    <property type="match status" value="1"/>
</dbReference>
<dbReference type="EMBL" id="FNOP01000002">
    <property type="protein sequence ID" value="SDW48754.1"/>
    <property type="molecule type" value="Genomic_DNA"/>
</dbReference>
<dbReference type="RefSeq" id="WP_074704298.1">
    <property type="nucleotide sequence ID" value="NZ_FNOP01000002.1"/>
</dbReference>
<proteinExistence type="predicted"/>
<feature type="domain" description="Dinitrogenase iron-molybdenum cofactor biosynthesis" evidence="1">
    <location>
        <begin position="11"/>
        <end position="98"/>
    </location>
</feature>
<dbReference type="AlphaFoldDB" id="A0A1H2TZZ6"/>
<protein>
    <submittedName>
        <fullName evidence="2">Predicted Fe-Mo cluster-binding protein, NifX family</fullName>
    </submittedName>
</protein>
<evidence type="ECO:0000259" key="1">
    <source>
        <dbReference type="Pfam" id="PF02579"/>
    </source>
</evidence>
<evidence type="ECO:0000313" key="2">
    <source>
        <dbReference type="EMBL" id="SDW48754.1"/>
    </source>
</evidence>
<dbReference type="InterPro" id="IPR036105">
    <property type="entry name" value="DiNase_FeMo-co_biosyn_sf"/>
</dbReference>
<dbReference type="Pfam" id="PF02579">
    <property type="entry name" value="Nitro_FeMo-Co"/>
    <property type="match status" value="1"/>
</dbReference>
<dbReference type="Proteomes" id="UP000182379">
    <property type="component" value="Unassembled WGS sequence"/>
</dbReference>
<comment type="caution">
    <text evidence="2">The sequence shown here is derived from an EMBL/GenBank/DDBJ whole genome shotgun (WGS) entry which is preliminary data.</text>
</comment>
<reference evidence="2 3" key="1">
    <citation type="submission" date="2016-10" db="EMBL/GenBank/DDBJ databases">
        <authorList>
            <person name="Varghese N."/>
            <person name="Submissions S."/>
        </authorList>
    </citation>
    <scope>NUCLEOTIDE SEQUENCE [LARGE SCALE GENOMIC DNA]</scope>
    <source>
        <strain evidence="2 3">WCC6</strain>
    </source>
</reference>
<dbReference type="PANTHER" id="PTHR42983">
    <property type="entry name" value="DINITROGENASE IRON-MOLYBDENUM COFACTOR PROTEIN-RELATED"/>
    <property type="match status" value="1"/>
</dbReference>
<name>A0A1H2TZZ6_ACIFE</name>
<gene>
    <name evidence="2" type="ORF">SAMN05216495_10240</name>
</gene>
<organism evidence="2 3">
    <name type="scientific">Acidaminococcus fermentans</name>
    <dbReference type="NCBI Taxonomy" id="905"/>
    <lineage>
        <taxon>Bacteria</taxon>
        <taxon>Bacillati</taxon>
        <taxon>Bacillota</taxon>
        <taxon>Negativicutes</taxon>
        <taxon>Acidaminococcales</taxon>
        <taxon>Acidaminococcaceae</taxon>
        <taxon>Acidaminococcus</taxon>
    </lineage>
</organism>
<dbReference type="Gene3D" id="3.30.420.130">
    <property type="entry name" value="Dinitrogenase iron-molybdenum cofactor biosynthesis domain"/>
    <property type="match status" value="1"/>
</dbReference>
<accession>A0A1H2TZZ6</accession>